<dbReference type="OrthoDB" id="283198at2"/>
<dbReference type="RefSeq" id="WP_146460154.1">
    <property type="nucleotide sequence ID" value="NZ_SJPW01000006.1"/>
</dbReference>
<accession>A0A5C6EM31</accession>
<dbReference type="InterPro" id="IPR000866">
    <property type="entry name" value="AhpC/TSA"/>
</dbReference>
<dbReference type="SUPFAM" id="SSF52833">
    <property type="entry name" value="Thioredoxin-like"/>
    <property type="match status" value="1"/>
</dbReference>
<keyword evidence="2" id="KW-0575">Peroxidase</keyword>
<keyword evidence="2" id="KW-0560">Oxidoreductase</keyword>
<dbReference type="EMBL" id="SJPW01000006">
    <property type="protein sequence ID" value="TWU48666.1"/>
    <property type="molecule type" value="Genomic_DNA"/>
</dbReference>
<feature type="domain" description="Thioredoxin" evidence="1">
    <location>
        <begin position="32"/>
        <end position="224"/>
    </location>
</feature>
<proteinExistence type="predicted"/>
<evidence type="ECO:0000259" key="1">
    <source>
        <dbReference type="PROSITE" id="PS51352"/>
    </source>
</evidence>
<dbReference type="Gene3D" id="3.40.30.10">
    <property type="entry name" value="Glutaredoxin"/>
    <property type="match status" value="1"/>
</dbReference>
<protein>
    <submittedName>
        <fullName evidence="2">Thioredoxin-dependent thiol peroxidase</fullName>
    </submittedName>
</protein>
<gene>
    <name evidence="2" type="ORF">Poly51_45670</name>
</gene>
<name>A0A5C6EM31_9BACT</name>
<dbReference type="InterPro" id="IPR036249">
    <property type="entry name" value="Thioredoxin-like_sf"/>
</dbReference>
<dbReference type="Proteomes" id="UP000318288">
    <property type="component" value="Unassembled WGS sequence"/>
</dbReference>
<comment type="caution">
    <text evidence="2">The sequence shown here is derived from an EMBL/GenBank/DDBJ whole genome shotgun (WGS) entry which is preliminary data.</text>
</comment>
<dbReference type="PROSITE" id="PS51352">
    <property type="entry name" value="THIOREDOXIN_2"/>
    <property type="match status" value="1"/>
</dbReference>
<sequence>MMSVNRFRQSALTVTIVVSIGLAGCGASPSTSEPAAPATDVTAEPTQVDESIPNRKVLFHDEVTSNREDDGTLANLSFVDTNGSDVSLKQYQGKQNVLLVFTRGFNGSLCPFCTTQTSRLIANHGEFAKRDTQILLVYPGSKEQLPQFIRASNDSGNSDAFPFPVLLDEDLVAVKQLGIAAHLAFPSTFLIDIRGNVRLSYVGSSPSDRPSIKALIDQIDSLGP</sequence>
<dbReference type="PROSITE" id="PS51257">
    <property type="entry name" value="PROKAR_LIPOPROTEIN"/>
    <property type="match status" value="1"/>
</dbReference>
<keyword evidence="3" id="KW-1185">Reference proteome</keyword>
<dbReference type="GO" id="GO:0004601">
    <property type="term" value="F:peroxidase activity"/>
    <property type="evidence" value="ECO:0007669"/>
    <property type="project" value="UniProtKB-KW"/>
</dbReference>
<dbReference type="InterPro" id="IPR013766">
    <property type="entry name" value="Thioredoxin_domain"/>
</dbReference>
<evidence type="ECO:0000313" key="2">
    <source>
        <dbReference type="EMBL" id="TWU48666.1"/>
    </source>
</evidence>
<organism evidence="2 3">
    <name type="scientific">Rubripirellula tenax</name>
    <dbReference type="NCBI Taxonomy" id="2528015"/>
    <lineage>
        <taxon>Bacteria</taxon>
        <taxon>Pseudomonadati</taxon>
        <taxon>Planctomycetota</taxon>
        <taxon>Planctomycetia</taxon>
        <taxon>Pirellulales</taxon>
        <taxon>Pirellulaceae</taxon>
        <taxon>Rubripirellula</taxon>
    </lineage>
</organism>
<dbReference type="AlphaFoldDB" id="A0A5C6EM31"/>
<reference evidence="2 3" key="1">
    <citation type="submission" date="2019-02" db="EMBL/GenBank/DDBJ databases">
        <title>Deep-cultivation of Planctomycetes and their phenomic and genomic characterization uncovers novel biology.</title>
        <authorList>
            <person name="Wiegand S."/>
            <person name="Jogler M."/>
            <person name="Boedeker C."/>
            <person name="Pinto D."/>
            <person name="Vollmers J."/>
            <person name="Rivas-Marin E."/>
            <person name="Kohn T."/>
            <person name="Peeters S.H."/>
            <person name="Heuer A."/>
            <person name="Rast P."/>
            <person name="Oberbeckmann S."/>
            <person name="Bunk B."/>
            <person name="Jeske O."/>
            <person name="Meyerdierks A."/>
            <person name="Storesund J.E."/>
            <person name="Kallscheuer N."/>
            <person name="Luecker S."/>
            <person name="Lage O.M."/>
            <person name="Pohl T."/>
            <person name="Merkel B.J."/>
            <person name="Hornburger P."/>
            <person name="Mueller R.-W."/>
            <person name="Bruemmer F."/>
            <person name="Labrenz M."/>
            <person name="Spormann A.M."/>
            <person name="Op Den Camp H."/>
            <person name="Overmann J."/>
            <person name="Amann R."/>
            <person name="Jetten M.S.M."/>
            <person name="Mascher T."/>
            <person name="Medema M.H."/>
            <person name="Devos D.P."/>
            <person name="Kaster A.-K."/>
            <person name="Ovreas L."/>
            <person name="Rohde M."/>
            <person name="Galperin M.Y."/>
            <person name="Jogler C."/>
        </authorList>
    </citation>
    <scope>NUCLEOTIDE SEQUENCE [LARGE SCALE GENOMIC DNA]</scope>
    <source>
        <strain evidence="2 3">Poly51</strain>
    </source>
</reference>
<evidence type="ECO:0000313" key="3">
    <source>
        <dbReference type="Proteomes" id="UP000318288"/>
    </source>
</evidence>
<dbReference type="Pfam" id="PF00578">
    <property type="entry name" value="AhpC-TSA"/>
    <property type="match status" value="1"/>
</dbReference>